<dbReference type="HOGENOM" id="CLU_994389_0_0_1"/>
<dbReference type="AlphaFoldDB" id="A0A0C9YCN4"/>
<reference evidence="1 2" key="1">
    <citation type="submission" date="2014-04" db="EMBL/GenBank/DDBJ databases">
        <authorList>
            <consortium name="DOE Joint Genome Institute"/>
            <person name="Kuo A."/>
            <person name="Kohler A."/>
            <person name="Costa M.D."/>
            <person name="Nagy L.G."/>
            <person name="Floudas D."/>
            <person name="Copeland A."/>
            <person name="Barry K.W."/>
            <person name="Cichocki N."/>
            <person name="Veneault-Fourrey C."/>
            <person name="LaButti K."/>
            <person name="Lindquist E.A."/>
            <person name="Lipzen A."/>
            <person name="Lundell T."/>
            <person name="Morin E."/>
            <person name="Murat C."/>
            <person name="Sun H."/>
            <person name="Tunlid A."/>
            <person name="Henrissat B."/>
            <person name="Grigoriev I.V."/>
            <person name="Hibbett D.S."/>
            <person name="Martin F."/>
            <person name="Nordberg H.P."/>
            <person name="Cantor M.N."/>
            <person name="Hua S.X."/>
        </authorList>
    </citation>
    <scope>NUCLEOTIDE SEQUENCE [LARGE SCALE GENOMIC DNA]</scope>
    <source>
        <strain evidence="1 2">441</strain>
    </source>
</reference>
<organism evidence="1 2">
    <name type="scientific">Pisolithus microcarpus 441</name>
    <dbReference type="NCBI Taxonomy" id="765257"/>
    <lineage>
        <taxon>Eukaryota</taxon>
        <taxon>Fungi</taxon>
        <taxon>Dikarya</taxon>
        <taxon>Basidiomycota</taxon>
        <taxon>Agaricomycotina</taxon>
        <taxon>Agaricomycetes</taxon>
        <taxon>Agaricomycetidae</taxon>
        <taxon>Boletales</taxon>
        <taxon>Sclerodermatineae</taxon>
        <taxon>Pisolithaceae</taxon>
        <taxon>Pisolithus</taxon>
    </lineage>
</organism>
<gene>
    <name evidence="1" type="ORF">PISMIDRAFT_478688</name>
</gene>
<evidence type="ECO:0000313" key="1">
    <source>
        <dbReference type="EMBL" id="KIK11629.1"/>
    </source>
</evidence>
<dbReference type="EMBL" id="KN834181">
    <property type="protein sequence ID" value="KIK11629.1"/>
    <property type="molecule type" value="Genomic_DNA"/>
</dbReference>
<keyword evidence="2" id="KW-1185">Reference proteome</keyword>
<dbReference type="OrthoDB" id="2685239at2759"/>
<proteinExistence type="predicted"/>
<evidence type="ECO:0000313" key="2">
    <source>
        <dbReference type="Proteomes" id="UP000054018"/>
    </source>
</evidence>
<protein>
    <submittedName>
        <fullName evidence="1">Uncharacterized protein</fullName>
    </submittedName>
</protein>
<dbReference type="Proteomes" id="UP000054018">
    <property type="component" value="Unassembled WGS sequence"/>
</dbReference>
<reference evidence="2" key="2">
    <citation type="submission" date="2015-01" db="EMBL/GenBank/DDBJ databases">
        <title>Evolutionary Origins and Diversification of the Mycorrhizal Mutualists.</title>
        <authorList>
            <consortium name="DOE Joint Genome Institute"/>
            <consortium name="Mycorrhizal Genomics Consortium"/>
            <person name="Kohler A."/>
            <person name="Kuo A."/>
            <person name="Nagy L.G."/>
            <person name="Floudas D."/>
            <person name="Copeland A."/>
            <person name="Barry K.W."/>
            <person name="Cichocki N."/>
            <person name="Veneault-Fourrey C."/>
            <person name="LaButti K."/>
            <person name="Lindquist E.A."/>
            <person name="Lipzen A."/>
            <person name="Lundell T."/>
            <person name="Morin E."/>
            <person name="Murat C."/>
            <person name="Riley R."/>
            <person name="Ohm R."/>
            <person name="Sun H."/>
            <person name="Tunlid A."/>
            <person name="Henrissat B."/>
            <person name="Grigoriev I.V."/>
            <person name="Hibbett D.S."/>
            <person name="Martin F."/>
        </authorList>
    </citation>
    <scope>NUCLEOTIDE SEQUENCE [LARGE SCALE GENOMIC DNA]</scope>
    <source>
        <strain evidence="2">441</strain>
    </source>
</reference>
<sequence length="280" mass="31559">MKKHGCNVQYLPPVNRYPQDLRPSIANLLCKRHISDQEGLPISELPDGIFVGANDPWVVAGIIFDCDSVNHDADLHNRLWHERFSLFLRCSLQCFDMPVLPLLSSTGLPLCHALDHDYSEERLFRESYYGIDDSDWVKSNQDGRQLHLTTAVIVAVTTFLRNKKDVDLQSCRRCQAVCMEFFTSIPSAVGFELANSGDRDNVLGGSLSSPLEGSLELGMQEPTRMETSTSMLRNTALSKVAMHSQLIGELHGLRHRFDFFGLDIYNCLQRSDSGNRANLR</sequence>
<accession>A0A0C9YCN4</accession>
<name>A0A0C9YCN4_9AGAM</name>